<accession>K1L6A3</accession>
<gene>
    <name evidence="1" type="ORF">B879_03776</name>
</gene>
<organism evidence="1 2">
    <name type="scientific">Cecembia lonarensis (strain CCUG 58316 / KCTC 22772 / LW9)</name>
    <dbReference type="NCBI Taxonomy" id="1225176"/>
    <lineage>
        <taxon>Bacteria</taxon>
        <taxon>Pseudomonadati</taxon>
        <taxon>Bacteroidota</taxon>
        <taxon>Cytophagia</taxon>
        <taxon>Cytophagales</taxon>
        <taxon>Cyclobacteriaceae</taxon>
        <taxon>Cecembia</taxon>
    </lineage>
</organism>
<sequence>MEKNLAILRVPVPPFAKNLILSKFSEKLVNDRFLDFRKMYKYHLGFAIKSFLEKDLERYVYIPKNPDKDYIEFILPKGYLTYGISEENEKKLSRYFELYAKNDLVILTSVLSFLPGVSRTQAIRTAFEYYNITDEEYDQTHFRRYFDRYGKSFIGDHWYKTRRQFTVHLKKFFVDFLNQKHKGKTAILRSIKQYKNEIDQEYR</sequence>
<dbReference type="Proteomes" id="UP000004478">
    <property type="component" value="Unassembled WGS sequence"/>
</dbReference>
<evidence type="ECO:0000313" key="1">
    <source>
        <dbReference type="EMBL" id="EKB47617.1"/>
    </source>
</evidence>
<reference evidence="1 2" key="1">
    <citation type="journal article" date="2012" name="J. Bacteriol.">
        <title>Draft Genome Sequence of Cecembia lonarensis Strain LW9T, Isolated from Lonar Lake, a Haloalkaline Lake in India.</title>
        <authorList>
            <person name="Shivaji S."/>
            <person name="Ara S."/>
            <person name="Singh A."/>
            <person name="Pinnaka A.K."/>
        </authorList>
    </citation>
    <scope>NUCLEOTIDE SEQUENCE [LARGE SCALE GENOMIC DNA]</scope>
    <source>
        <strain evidence="1 2">LW9</strain>
    </source>
</reference>
<evidence type="ECO:0000313" key="2">
    <source>
        <dbReference type="Proteomes" id="UP000004478"/>
    </source>
</evidence>
<protein>
    <submittedName>
        <fullName evidence="1">Uncharacterized protein</fullName>
    </submittedName>
</protein>
<comment type="caution">
    <text evidence="1">The sequence shown here is derived from an EMBL/GenBank/DDBJ whole genome shotgun (WGS) entry which is preliminary data.</text>
</comment>
<keyword evidence="2" id="KW-1185">Reference proteome</keyword>
<dbReference type="RefSeq" id="WP_009186791.1">
    <property type="nucleotide sequence ID" value="NZ_AMGM01000107.1"/>
</dbReference>
<dbReference type="EMBL" id="AMGM01000107">
    <property type="protein sequence ID" value="EKB47617.1"/>
    <property type="molecule type" value="Genomic_DNA"/>
</dbReference>
<dbReference type="AlphaFoldDB" id="K1L6A3"/>
<proteinExistence type="predicted"/>
<name>K1L6A3_CECL9</name>